<keyword evidence="3" id="KW-0274">FAD</keyword>
<dbReference type="HOGENOM" id="CLU_019845_2_0_1"/>
<dbReference type="PANTHER" id="PTHR43735:SF3">
    <property type="entry name" value="FERROPTOSIS SUPPRESSOR PROTEIN 1"/>
    <property type="match status" value="1"/>
</dbReference>
<comment type="similarity">
    <text evidence="1">Belongs to the FAD-dependent oxidoreductase family.</text>
</comment>
<feature type="domain" description="FAD/NAD(P)-binding" evidence="5">
    <location>
        <begin position="6"/>
        <end position="297"/>
    </location>
</feature>
<organism evidence="6 7">
    <name type="scientific">Hydnomerulius pinastri MD-312</name>
    <dbReference type="NCBI Taxonomy" id="994086"/>
    <lineage>
        <taxon>Eukaryota</taxon>
        <taxon>Fungi</taxon>
        <taxon>Dikarya</taxon>
        <taxon>Basidiomycota</taxon>
        <taxon>Agaricomycotina</taxon>
        <taxon>Agaricomycetes</taxon>
        <taxon>Agaricomycetidae</taxon>
        <taxon>Boletales</taxon>
        <taxon>Boletales incertae sedis</taxon>
        <taxon>Leucogyrophana</taxon>
    </lineage>
</organism>
<evidence type="ECO:0000259" key="5">
    <source>
        <dbReference type="Pfam" id="PF07992"/>
    </source>
</evidence>
<protein>
    <recommendedName>
        <fullName evidence="5">FAD/NAD(P)-binding domain-containing protein</fullName>
    </recommendedName>
</protein>
<keyword evidence="4" id="KW-0560">Oxidoreductase</keyword>
<dbReference type="AlphaFoldDB" id="A0A0C9W6H1"/>
<evidence type="ECO:0000313" key="7">
    <source>
        <dbReference type="Proteomes" id="UP000053820"/>
    </source>
</evidence>
<accession>A0A0C9W6H1</accession>
<dbReference type="GO" id="GO:0004174">
    <property type="term" value="F:electron-transferring-flavoprotein dehydrogenase activity"/>
    <property type="evidence" value="ECO:0007669"/>
    <property type="project" value="TreeGrafter"/>
</dbReference>
<evidence type="ECO:0000256" key="4">
    <source>
        <dbReference type="ARBA" id="ARBA00023002"/>
    </source>
</evidence>
<sequence>MSEKKNVVIVGAGFAGTSIASALSAKLDAAKYNLILISSRSYAISLPASARLVVSPSSKLEDTAFVPLDKLYKNGNGETKVGVVKSIEAKEGEKSGAVVLESGERVEYEILVLATGAKWNGPLNLPANEKDVLPHVNAWREKFANAKHVVLAGGGAVGIELAGELKDEHPNTKVTIVQGDKQLLNSTYSNALRTGMEQRVRARGIEVLFSEYIDEIPEEGSIGVTTRAGTQIPTADLVISARGPSPNTSFISSLDSSALSGSGYVKVRPTLQLVNYPSIFAAGDIIEWAEQKQAAKTRGHAGVIVANILSLLQGGEAGNLKVYGGSPEMILITNGRNGGMAYFPFFGGFTLGDWFARLLKSKGLMVGMFRSGLGY</sequence>
<dbReference type="SUPFAM" id="SSF51905">
    <property type="entry name" value="FAD/NAD(P)-binding domain"/>
    <property type="match status" value="1"/>
</dbReference>
<keyword evidence="7" id="KW-1185">Reference proteome</keyword>
<dbReference type="Pfam" id="PF07992">
    <property type="entry name" value="Pyr_redox_2"/>
    <property type="match status" value="1"/>
</dbReference>
<evidence type="ECO:0000256" key="1">
    <source>
        <dbReference type="ARBA" id="ARBA00006442"/>
    </source>
</evidence>
<evidence type="ECO:0000256" key="2">
    <source>
        <dbReference type="ARBA" id="ARBA00022630"/>
    </source>
</evidence>
<dbReference type="OrthoDB" id="202203at2759"/>
<gene>
    <name evidence="6" type="ORF">HYDPIDRAFT_157212</name>
</gene>
<dbReference type="EMBL" id="KN839854">
    <property type="protein sequence ID" value="KIJ62518.1"/>
    <property type="molecule type" value="Genomic_DNA"/>
</dbReference>
<dbReference type="Proteomes" id="UP000053820">
    <property type="component" value="Unassembled WGS sequence"/>
</dbReference>
<dbReference type="GO" id="GO:0005737">
    <property type="term" value="C:cytoplasm"/>
    <property type="evidence" value="ECO:0007669"/>
    <property type="project" value="TreeGrafter"/>
</dbReference>
<dbReference type="InterPro" id="IPR023753">
    <property type="entry name" value="FAD/NAD-binding_dom"/>
</dbReference>
<dbReference type="PRINTS" id="PR00368">
    <property type="entry name" value="FADPNR"/>
</dbReference>
<evidence type="ECO:0000256" key="3">
    <source>
        <dbReference type="ARBA" id="ARBA00022827"/>
    </source>
</evidence>
<dbReference type="InterPro" id="IPR036188">
    <property type="entry name" value="FAD/NAD-bd_sf"/>
</dbReference>
<dbReference type="PRINTS" id="PR00469">
    <property type="entry name" value="PNDRDTASEII"/>
</dbReference>
<proteinExistence type="inferred from homology"/>
<keyword evidence="2" id="KW-0285">Flavoprotein</keyword>
<reference evidence="6 7" key="1">
    <citation type="submission" date="2014-04" db="EMBL/GenBank/DDBJ databases">
        <title>Evolutionary Origins and Diversification of the Mycorrhizal Mutualists.</title>
        <authorList>
            <consortium name="DOE Joint Genome Institute"/>
            <consortium name="Mycorrhizal Genomics Consortium"/>
            <person name="Kohler A."/>
            <person name="Kuo A."/>
            <person name="Nagy L.G."/>
            <person name="Floudas D."/>
            <person name="Copeland A."/>
            <person name="Barry K.W."/>
            <person name="Cichocki N."/>
            <person name="Veneault-Fourrey C."/>
            <person name="LaButti K."/>
            <person name="Lindquist E.A."/>
            <person name="Lipzen A."/>
            <person name="Lundell T."/>
            <person name="Morin E."/>
            <person name="Murat C."/>
            <person name="Riley R."/>
            <person name="Ohm R."/>
            <person name="Sun H."/>
            <person name="Tunlid A."/>
            <person name="Henrissat B."/>
            <person name="Grigoriev I.V."/>
            <person name="Hibbett D.S."/>
            <person name="Martin F."/>
        </authorList>
    </citation>
    <scope>NUCLEOTIDE SEQUENCE [LARGE SCALE GENOMIC DNA]</scope>
    <source>
        <strain evidence="6 7">MD-312</strain>
    </source>
</reference>
<dbReference type="Gene3D" id="3.50.50.100">
    <property type="match status" value="1"/>
</dbReference>
<dbReference type="PANTHER" id="PTHR43735">
    <property type="entry name" value="APOPTOSIS-INDUCING FACTOR 1"/>
    <property type="match status" value="1"/>
</dbReference>
<name>A0A0C9W6H1_9AGAM</name>
<evidence type="ECO:0000313" key="6">
    <source>
        <dbReference type="EMBL" id="KIJ62518.1"/>
    </source>
</evidence>
<dbReference type="GO" id="GO:0050660">
    <property type="term" value="F:flavin adenine dinucleotide binding"/>
    <property type="evidence" value="ECO:0007669"/>
    <property type="project" value="TreeGrafter"/>
</dbReference>